<sequence length="1030" mass="121820">MEDEIKKFQEIMIKTLPFFMADPPIEELPLCIKSEQPTNASFEYILDILQSYESKEENDDLLGLINQFYQIKNKEFVLFSDNIYEENKLIINKIEDCINKNNMMEKEQINEIKHNLIDNTKTEKEYIENKIMEIKENTPESDLIDISNRLAYISNISLEVYEYCLENMKQRQRIIFYTHVFLSKPSFVFTYQNISFILDSLNNELINYNTRNNNHSLSDNIFLIKCLNSLKDILSHESNNISLLARATTLLLTLLGSETGVDRMAKVAGLETFLVMDKFEIFKDILLEFTKIDVFNISGMPFNCYVIFRFIDKIFNKEKISDKIFTAFARYMDLLMYPFMQDDSLGSFDLQSLIIFIDYMVKNSKTHKVSQYISLFFFYKFIDNPNSNPKYHIIFKSLFENTEIECKELSINKMIKIRFLNSKNMEGDASMPFKTIRKIIYLYLITLLRQKTQSKFKILKTLSYAKPELALLKENEVIGIVKILTNILDEDLCYSGKELILEIIHKLKYKKYYNILINMARKFKPIAIKQTPLQQSVFKKIIPFIYDTRKMDEIIILYFRLLKNGVDMDLNEIINNSSEEYKEKLIDRFSYLFYLQEDYSIAQHISVPMEFISGLENENKRCSKLLKYYSLYHPEDFIDQDIWGYLLEADSKSIETSKNVEYYNDLISIAINLNNSISLESDIITNLINFAHRWIFYQPYLKKCAKLLKSLTGETYFNKYKTIYIKNEGKSKYIMCIMAILGDIRPYLNIENNDPVFDQAIIYYLYENPEYFLVYEKQLKYIIRSSNLNLLIEILKLIKKYINISHTPESEFIFTFISSEQSIILNLITHDEGVISQLAFEMAYEALLMGAIIPQIGIVPLITFLAKNCVLENRFCALVRLYYPIIINSITSILRSSSIYQNSTKELLNGIICLLIKDRNRFLTKIINSLRYETGLVFTYFTLQNIFKMELTKNEQLYIFKEIENLINELTVGTMNVRYQLIILFRDLLTLKMNRKYKPSLMEFKVEFEDDLYKKDINENRIMEIYSFIK</sequence>
<protein>
    <submittedName>
        <fullName evidence="1">Uncharacterized protein</fullName>
    </submittedName>
</protein>
<evidence type="ECO:0000313" key="2">
    <source>
        <dbReference type="Proteomes" id="UP001516464"/>
    </source>
</evidence>
<reference evidence="1 2" key="1">
    <citation type="submission" date="2019-01" db="EMBL/GenBank/DDBJ databases">
        <title>Genomes sequencing and comparative genomics of infectious freshwater microsporidia, Cucumispora dikerogammari and Thelohania contejeani.</title>
        <authorList>
            <person name="Cormier A."/>
            <person name="Giraud I."/>
            <person name="Wattier R."/>
            <person name="Teixeira M."/>
            <person name="Grandjean F."/>
            <person name="Rigaud T."/>
            <person name="Cordaux R."/>
        </authorList>
    </citation>
    <scope>NUCLEOTIDE SEQUENCE [LARGE SCALE GENOMIC DNA]</scope>
    <source>
        <strain evidence="1">T1</strain>
        <tissue evidence="1">Spores</tissue>
    </source>
</reference>
<name>A0ABQ7HZ86_9MICR</name>
<comment type="caution">
    <text evidence="1">The sequence shown here is derived from an EMBL/GenBank/DDBJ whole genome shotgun (WGS) entry which is preliminary data.</text>
</comment>
<gene>
    <name evidence="1" type="ORF">TCON_1281</name>
</gene>
<dbReference type="EMBL" id="SBIQ01000079">
    <property type="protein sequence ID" value="KAF7683513.1"/>
    <property type="molecule type" value="Genomic_DNA"/>
</dbReference>
<accession>A0ABQ7HZ86</accession>
<organism evidence="1 2">
    <name type="scientific">Astathelohania contejeani</name>
    <dbReference type="NCBI Taxonomy" id="164912"/>
    <lineage>
        <taxon>Eukaryota</taxon>
        <taxon>Fungi</taxon>
        <taxon>Fungi incertae sedis</taxon>
        <taxon>Microsporidia</taxon>
        <taxon>Astathelohaniidae</taxon>
        <taxon>Astathelohania</taxon>
    </lineage>
</organism>
<evidence type="ECO:0000313" key="1">
    <source>
        <dbReference type="EMBL" id="KAF7683513.1"/>
    </source>
</evidence>
<keyword evidence="2" id="KW-1185">Reference proteome</keyword>
<proteinExistence type="predicted"/>
<dbReference type="Proteomes" id="UP001516464">
    <property type="component" value="Unassembled WGS sequence"/>
</dbReference>